<comment type="subcellular location">
    <subcellularLocation>
        <location evidence="1">Membrane</location>
        <topology evidence="1">Multi-pass membrane protein</topology>
    </subcellularLocation>
</comment>
<evidence type="ECO:0000256" key="3">
    <source>
        <dbReference type="ARBA" id="ARBA00022989"/>
    </source>
</evidence>
<name>A0AAD9MIK9_PROWI</name>
<accession>A0AAD9MIK9</accession>
<organism evidence="7 8">
    <name type="scientific">Prototheca wickerhamii</name>
    <dbReference type="NCBI Taxonomy" id="3111"/>
    <lineage>
        <taxon>Eukaryota</taxon>
        <taxon>Viridiplantae</taxon>
        <taxon>Chlorophyta</taxon>
        <taxon>core chlorophytes</taxon>
        <taxon>Trebouxiophyceae</taxon>
        <taxon>Chlorellales</taxon>
        <taxon>Chlorellaceae</taxon>
        <taxon>Prototheca</taxon>
    </lineage>
</organism>
<feature type="region of interest" description="Disordered" evidence="5">
    <location>
        <begin position="100"/>
        <end position="124"/>
    </location>
</feature>
<evidence type="ECO:0000256" key="2">
    <source>
        <dbReference type="ARBA" id="ARBA00022692"/>
    </source>
</evidence>
<feature type="transmembrane region" description="Helical" evidence="6">
    <location>
        <begin position="39"/>
        <end position="58"/>
    </location>
</feature>
<comment type="caution">
    <text evidence="7">The sequence shown here is derived from an EMBL/GenBank/DDBJ whole genome shotgun (WGS) entry which is preliminary data.</text>
</comment>
<reference evidence="7" key="1">
    <citation type="submission" date="2021-01" db="EMBL/GenBank/DDBJ databases">
        <authorList>
            <person name="Eckstrom K.M.E."/>
        </authorList>
    </citation>
    <scope>NUCLEOTIDE SEQUENCE</scope>
    <source>
        <strain evidence="7">UVCC 0001</strain>
    </source>
</reference>
<evidence type="ECO:0000313" key="8">
    <source>
        <dbReference type="Proteomes" id="UP001255856"/>
    </source>
</evidence>
<dbReference type="Proteomes" id="UP001255856">
    <property type="component" value="Unassembled WGS sequence"/>
</dbReference>
<keyword evidence="2 6" id="KW-0812">Transmembrane</keyword>
<dbReference type="EMBL" id="JASFZW010000004">
    <property type="protein sequence ID" value="KAK2078587.1"/>
    <property type="molecule type" value="Genomic_DNA"/>
</dbReference>
<evidence type="ECO:0000256" key="5">
    <source>
        <dbReference type="SAM" id="MobiDB-lite"/>
    </source>
</evidence>
<evidence type="ECO:0000313" key="7">
    <source>
        <dbReference type="EMBL" id="KAK2078587.1"/>
    </source>
</evidence>
<proteinExistence type="predicted"/>
<dbReference type="GO" id="GO:0016020">
    <property type="term" value="C:membrane"/>
    <property type="evidence" value="ECO:0007669"/>
    <property type="project" value="UniProtKB-SubCell"/>
</dbReference>
<feature type="compositionally biased region" description="Basic and acidic residues" evidence="5">
    <location>
        <begin position="100"/>
        <end position="113"/>
    </location>
</feature>
<sequence length="124" mass="13410">MPSTTAINIVGAFGGAVLAACLLPQLWRLYRTRSARDLSYPYIVAYSVGLLLTFLYLYWEGATVAWICSLLELACAVGVLIAKVYLDNYGPYSERGRLAKAAREEGADPDRHPAGPSPEQGGEA</sequence>
<dbReference type="AlphaFoldDB" id="A0AAD9MIK9"/>
<feature type="transmembrane region" description="Helical" evidence="6">
    <location>
        <begin position="64"/>
        <end position="86"/>
    </location>
</feature>
<dbReference type="InterPro" id="IPR006603">
    <property type="entry name" value="PQ-loop_rpt"/>
</dbReference>
<keyword evidence="3 6" id="KW-1133">Transmembrane helix</keyword>
<keyword evidence="4 6" id="KW-0472">Membrane</keyword>
<evidence type="ECO:0000256" key="4">
    <source>
        <dbReference type="ARBA" id="ARBA00023136"/>
    </source>
</evidence>
<evidence type="ECO:0000256" key="1">
    <source>
        <dbReference type="ARBA" id="ARBA00004141"/>
    </source>
</evidence>
<feature type="transmembrane region" description="Helical" evidence="6">
    <location>
        <begin position="6"/>
        <end position="27"/>
    </location>
</feature>
<evidence type="ECO:0000256" key="6">
    <source>
        <dbReference type="SAM" id="Phobius"/>
    </source>
</evidence>
<dbReference type="Gene3D" id="1.20.1280.290">
    <property type="match status" value="1"/>
</dbReference>
<keyword evidence="8" id="KW-1185">Reference proteome</keyword>
<dbReference type="Pfam" id="PF04193">
    <property type="entry name" value="PQ-loop"/>
    <property type="match status" value="1"/>
</dbReference>
<gene>
    <name evidence="7" type="ORF">QBZ16_003427</name>
</gene>
<protein>
    <submittedName>
        <fullName evidence="7">Uncharacterized protein</fullName>
    </submittedName>
</protein>